<dbReference type="Proteomes" id="UP000048984">
    <property type="component" value="Unassembled WGS sequence"/>
</dbReference>
<evidence type="ECO:0000313" key="2">
    <source>
        <dbReference type="EMBL" id="KPL54182.1"/>
    </source>
</evidence>
<dbReference type="InterPro" id="IPR011335">
    <property type="entry name" value="Restrct_endonuc-II-like"/>
</dbReference>
<reference evidence="2 3" key="1">
    <citation type="submission" date="2015-09" db="EMBL/GenBank/DDBJ databases">
        <authorList>
            <person name="Jackson K.R."/>
            <person name="Lunt B.L."/>
            <person name="Fisher J.N.B."/>
            <person name="Gardner A.V."/>
            <person name="Bailey M.E."/>
            <person name="Deus L.M."/>
            <person name="Earl A.S."/>
            <person name="Gibby P.D."/>
            <person name="Hartmann K.A."/>
            <person name="Liu J.E."/>
            <person name="Manci A.M."/>
            <person name="Nielsen D.A."/>
            <person name="Solomon M.B."/>
            <person name="Breakwell D.P."/>
            <person name="Burnett S.H."/>
            <person name="Grose J.H."/>
        </authorList>
    </citation>
    <scope>NUCLEOTIDE SEQUENCE [LARGE SCALE GENOMIC DNA]</scope>
    <source>
        <strain evidence="2 3">16</strain>
    </source>
</reference>
<dbReference type="EMBL" id="LJYW01000001">
    <property type="protein sequence ID" value="KPL54182.1"/>
    <property type="molecule type" value="Genomic_DNA"/>
</dbReference>
<reference evidence="2 3" key="2">
    <citation type="submission" date="2015-10" db="EMBL/GenBank/DDBJ databases">
        <title>Draft Genome Sequence of Prosthecomicrobium hirschii ATCC 27832.</title>
        <authorList>
            <person name="Daniel J."/>
            <person name="Givan S.A."/>
            <person name="Brun Y.V."/>
            <person name="Brown P.J."/>
        </authorList>
    </citation>
    <scope>NUCLEOTIDE SEQUENCE [LARGE SCALE GENOMIC DNA]</scope>
    <source>
        <strain evidence="2 3">16</strain>
    </source>
</reference>
<evidence type="ECO:0000313" key="3">
    <source>
        <dbReference type="Proteomes" id="UP000048984"/>
    </source>
</evidence>
<gene>
    <name evidence="2" type="ORF">ABB55_19815</name>
</gene>
<accession>A0A0P6VSJ0</accession>
<dbReference type="PANTHER" id="PTHR36558:SF1">
    <property type="entry name" value="RESTRICTION ENDONUCLEASE DOMAIN-CONTAINING PROTEIN-RELATED"/>
    <property type="match status" value="1"/>
</dbReference>
<dbReference type="Gene3D" id="3.90.1570.10">
    <property type="entry name" value="tt1808, chain A"/>
    <property type="match status" value="1"/>
</dbReference>
<dbReference type="CDD" id="cd06260">
    <property type="entry name" value="DUF820-like"/>
    <property type="match status" value="1"/>
</dbReference>
<sequence length="150" mass="16504">MGGARAKHARIVINAIMALRARLTGGPCEPFTDDLAVLTPKGNLRRPDVTVDCGDPDPEKQVADRPVLVIEVLSESTRRFDEYLKLTEYRSVASLRYVLLVEPDLPAVAFHVRGPDGTWSDRPLIGPETEIPLPDLGCTLTLADLYPNRS</sequence>
<dbReference type="InterPro" id="IPR008538">
    <property type="entry name" value="Uma2"/>
</dbReference>
<dbReference type="PANTHER" id="PTHR36558">
    <property type="entry name" value="GLR1098 PROTEIN"/>
    <property type="match status" value="1"/>
</dbReference>
<evidence type="ECO:0000259" key="1">
    <source>
        <dbReference type="Pfam" id="PF05685"/>
    </source>
</evidence>
<dbReference type="STRING" id="665126.ABB55_19815"/>
<proteinExistence type="predicted"/>
<protein>
    <recommendedName>
        <fullName evidence="1">Putative restriction endonuclease domain-containing protein</fullName>
    </recommendedName>
</protein>
<dbReference type="SUPFAM" id="SSF52980">
    <property type="entry name" value="Restriction endonuclease-like"/>
    <property type="match status" value="1"/>
</dbReference>
<dbReference type="AlphaFoldDB" id="A0A0P6VSJ0"/>
<dbReference type="Pfam" id="PF05685">
    <property type="entry name" value="Uma2"/>
    <property type="match status" value="1"/>
</dbReference>
<keyword evidence="3" id="KW-1185">Reference proteome</keyword>
<organism evidence="2 3">
    <name type="scientific">Prosthecodimorpha hirschii</name>
    <dbReference type="NCBI Taxonomy" id="665126"/>
    <lineage>
        <taxon>Bacteria</taxon>
        <taxon>Pseudomonadati</taxon>
        <taxon>Pseudomonadota</taxon>
        <taxon>Alphaproteobacteria</taxon>
        <taxon>Hyphomicrobiales</taxon>
        <taxon>Ancalomicrobiaceae</taxon>
        <taxon>Prosthecodimorpha</taxon>
    </lineage>
</organism>
<dbReference type="InterPro" id="IPR012296">
    <property type="entry name" value="Nuclease_put_TT1808"/>
</dbReference>
<comment type="caution">
    <text evidence="2">The sequence shown here is derived from an EMBL/GenBank/DDBJ whole genome shotgun (WGS) entry which is preliminary data.</text>
</comment>
<name>A0A0P6VSJ0_9HYPH</name>
<feature type="domain" description="Putative restriction endonuclease" evidence="1">
    <location>
        <begin position="1"/>
        <end position="141"/>
    </location>
</feature>